<dbReference type="PROSITE" id="PS51257">
    <property type="entry name" value="PROKAR_LIPOPROTEIN"/>
    <property type="match status" value="1"/>
</dbReference>
<dbReference type="Proteomes" id="UP000318669">
    <property type="component" value="Unassembled WGS sequence"/>
</dbReference>
<evidence type="ECO:0000313" key="2">
    <source>
        <dbReference type="EMBL" id="TRX05754.1"/>
    </source>
</evidence>
<evidence type="ECO:0008006" key="5">
    <source>
        <dbReference type="Google" id="ProtNLM"/>
    </source>
</evidence>
<evidence type="ECO:0000313" key="3">
    <source>
        <dbReference type="Proteomes" id="UP000318528"/>
    </source>
</evidence>
<protein>
    <recommendedName>
        <fullName evidence="5">DUF4270 family protein</fullName>
    </recommendedName>
</protein>
<proteinExistence type="predicted"/>
<comment type="caution">
    <text evidence="2">The sequence shown here is derived from an EMBL/GenBank/DDBJ whole genome shotgun (WGS) entry which is preliminary data.</text>
</comment>
<evidence type="ECO:0000313" key="1">
    <source>
        <dbReference type="EMBL" id="TRX02541.1"/>
    </source>
</evidence>
<dbReference type="AlphaFoldDB" id="A0A553BBX8"/>
<dbReference type="EMBL" id="VJZN01000039">
    <property type="protein sequence ID" value="TRX02541.1"/>
    <property type="molecule type" value="Genomic_DNA"/>
</dbReference>
<keyword evidence="3" id="KW-1185">Reference proteome</keyword>
<reference evidence="3 4" key="1">
    <citation type="submission" date="2019-07" db="EMBL/GenBank/DDBJ databases">
        <title>Novel species of Flavobacterium.</title>
        <authorList>
            <person name="Liu Q."/>
            <person name="Xin Y.-H."/>
        </authorList>
    </citation>
    <scope>NUCLEOTIDE SEQUENCE [LARGE SCALE GENOMIC DNA]</scope>
    <source>
        <strain evidence="1 3">GSP39</strain>
        <strain evidence="2 4">GSR22</strain>
    </source>
</reference>
<accession>A0A553BBX8</accession>
<dbReference type="OrthoDB" id="1448832at2"/>
<sequence>MRPLVFHRILGILIPVLFFFSCTSDLDFNQVNDLKLEPVFVSNLAHFDVPANQFVTNGVEQVVTVDTPTIDIFNDAFFKDNLVRADFFFEINNTINRAYTLDLVYLDKNNQALYSTNFAIPAYTGVENLVTKTDVFANAKLDLLKRTTKIAFILKMLPGPILSESSTGSLKLRSGVTAYLVVE</sequence>
<dbReference type="Proteomes" id="UP000318528">
    <property type="component" value="Unassembled WGS sequence"/>
</dbReference>
<dbReference type="EMBL" id="VJZL01000042">
    <property type="protein sequence ID" value="TRX05754.1"/>
    <property type="molecule type" value="Genomic_DNA"/>
</dbReference>
<organism evidence="2 4">
    <name type="scientific">Flavobacterium gawalongense</name>
    <dbReference type="NCBI Taxonomy" id="2594432"/>
    <lineage>
        <taxon>Bacteria</taxon>
        <taxon>Pseudomonadati</taxon>
        <taxon>Bacteroidota</taxon>
        <taxon>Flavobacteriia</taxon>
        <taxon>Flavobacteriales</taxon>
        <taxon>Flavobacteriaceae</taxon>
        <taxon>Flavobacterium</taxon>
    </lineage>
</organism>
<gene>
    <name evidence="2" type="ORF">FNW11_15755</name>
    <name evidence="1" type="ORF">FNW12_16140</name>
</gene>
<evidence type="ECO:0000313" key="4">
    <source>
        <dbReference type="Proteomes" id="UP000318669"/>
    </source>
</evidence>
<dbReference type="RefSeq" id="WP_143388740.1">
    <property type="nucleotide sequence ID" value="NZ_VJZL01000042.1"/>
</dbReference>
<name>A0A553BBX8_9FLAO</name>